<gene>
    <name evidence="4 6" type="primary">kbl</name>
    <name evidence="6" type="ORF">GCM10022212_15430</name>
</gene>
<dbReference type="EMBL" id="BAAAZE010000007">
    <property type="protein sequence ID" value="GAA4019947.1"/>
    <property type="molecule type" value="Genomic_DNA"/>
</dbReference>
<dbReference type="Pfam" id="PF00155">
    <property type="entry name" value="Aminotran_1_2"/>
    <property type="match status" value="1"/>
</dbReference>
<feature type="binding site" description="in other chain" evidence="4">
    <location>
        <position position="187"/>
    </location>
    <ligand>
        <name>pyridoxal 5'-phosphate</name>
        <dbReference type="ChEBI" id="CHEBI:597326"/>
        <note>ligand shared between dimeric partners</note>
    </ligand>
</feature>
<sequence>MDINSKQNFFVGLDRELERLKTAGLYKNERVLASRQGAEVVCDDGRTLINLCANNYLGLSGEESMVRAAIDATERYGYGLSSVRFICGTQTVHKQLEKALSDFLGMDDTILYAAAFDANGGLFEPLFDENDAIISDALNHASIIDGIRLCKAARLRYQHNDMADLEAQLQAAAGKRHVIIATDGVFSMDGTIARLDKICDLADKYGALVMIDECHASGFMGATGRGTHEHHHVMGRVDIITGTLGKALGGAMGGFTAARKEVIDTLRQKSRPYLFSNSLAPAIAGASLAVLEQLASSTALRDRLHANTAYFRSAIAALGFTIKPGTHPVVPVMLFDAPVAQRFAARLYELGVLVTGFFYPVVPMGQARVRVQLSAAHTTAQLDQALAAFAQAGRELGLLDTTGVA</sequence>
<evidence type="ECO:0000313" key="6">
    <source>
        <dbReference type="EMBL" id="GAA4019947.1"/>
    </source>
</evidence>
<keyword evidence="2 4" id="KW-0808">Transferase</keyword>
<evidence type="ECO:0000259" key="5">
    <source>
        <dbReference type="Pfam" id="PF00155"/>
    </source>
</evidence>
<organism evidence="6 7">
    <name type="scientific">Actimicrobium antarcticum</name>
    <dbReference type="NCBI Taxonomy" id="1051899"/>
    <lineage>
        <taxon>Bacteria</taxon>
        <taxon>Pseudomonadati</taxon>
        <taxon>Pseudomonadota</taxon>
        <taxon>Betaproteobacteria</taxon>
        <taxon>Burkholderiales</taxon>
        <taxon>Oxalobacteraceae</taxon>
        <taxon>Actimicrobium</taxon>
    </lineage>
</organism>
<name>A0ABP7T2L3_9BURK</name>
<comment type="similarity">
    <text evidence="1 4">Belongs to the class-II pyridoxal-phosphate-dependent aminotransferase family.</text>
</comment>
<dbReference type="InterPro" id="IPR015424">
    <property type="entry name" value="PyrdxlP-dep_Trfase"/>
</dbReference>
<feature type="binding site" description="in other chain" evidence="4">
    <location>
        <begin position="243"/>
        <end position="246"/>
    </location>
    <ligand>
        <name>pyridoxal 5'-phosphate</name>
        <dbReference type="ChEBI" id="CHEBI:597326"/>
        <note>ligand shared between dimeric partners</note>
    </ligand>
</feature>
<comment type="cofactor">
    <cofactor evidence="4">
        <name>pyridoxal 5'-phosphate</name>
        <dbReference type="ChEBI" id="CHEBI:597326"/>
    </cofactor>
    <text evidence="4">Binds 1 pyridoxal phosphate per subunit.</text>
</comment>
<comment type="caution">
    <text evidence="4">Lacks conserved residue(s) required for the propagation of feature annotation.</text>
</comment>
<dbReference type="NCBIfam" id="NF005394">
    <property type="entry name" value="PRK06939.1"/>
    <property type="match status" value="1"/>
</dbReference>
<feature type="binding site" evidence="4">
    <location>
        <begin position="276"/>
        <end position="277"/>
    </location>
    <ligand>
        <name>pyridoxal 5'-phosphate</name>
        <dbReference type="ChEBI" id="CHEBI:597326"/>
        <note>ligand shared between dimeric partners</note>
    </ligand>
</feature>
<dbReference type="Proteomes" id="UP001501353">
    <property type="component" value="Unassembled WGS sequence"/>
</dbReference>
<dbReference type="Gene3D" id="3.40.640.10">
    <property type="entry name" value="Type I PLP-dependent aspartate aminotransferase-like (Major domain)"/>
    <property type="match status" value="1"/>
</dbReference>
<protein>
    <recommendedName>
        <fullName evidence="4">2-amino-3-ketobutyrate coenzyme A ligase</fullName>
        <shortName evidence="4">AKB ligase</shortName>
        <ecNumber evidence="4">2.3.1.29</ecNumber>
    </recommendedName>
    <alternativeName>
        <fullName evidence="4">Glycine acetyltransferase</fullName>
    </alternativeName>
</protein>
<feature type="binding site" evidence="4">
    <location>
        <position position="140"/>
    </location>
    <ligand>
        <name>substrate</name>
    </ligand>
</feature>
<evidence type="ECO:0000256" key="4">
    <source>
        <dbReference type="HAMAP-Rule" id="MF_00985"/>
    </source>
</evidence>
<reference evidence="7" key="1">
    <citation type="journal article" date="2019" name="Int. J. Syst. Evol. Microbiol.">
        <title>The Global Catalogue of Microorganisms (GCM) 10K type strain sequencing project: providing services to taxonomists for standard genome sequencing and annotation.</title>
        <authorList>
            <consortium name="The Broad Institute Genomics Platform"/>
            <consortium name="The Broad Institute Genome Sequencing Center for Infectious Disease"/>
            <person name="Wu L."/>
            <person name="Ma J."/>
        </authorList>
    </citation>
    <scope>NUCLEOTIDE SEQUENCE [LARGE SCALE GENOMIC DNA]</scope>
    <source>
        <strain evidence="7">JCM 16673</strain>
    </source>
</reference>
<accession>A0ABP7T2L3</accession>
<dbReference type="InterPro" id="IPR011282">
    <property type="entry name" value="2am3keto_CoA_ligase"/>
</dbReference>
<keyword evidence="3 4" id="KW-0012">Acyltransferase</keyword>
<dbReference type="InterPro" id="IPR015421">
    <property type="entry name" value="PyrdxlP-dep_Trfase_major"/>
</dbReference>
<keyword evidence="4" id="KW-0663">Pyridoxal phosphate</keyword>
<feature type="domain" description="Aminotransferase class I/classII large" evidence="5">
    <location>
        <begin position="47"/>
        <end position="388"/>
    </location>
</feature>
<evidence type="ECO:0000256" key="2">
    <source>
        <dbReference type="ARBA" id="ARBA00022679"/>
    </source>
</evidence>
<dbReference type="CDD" id="cd06454">
    <property type="entry name" value="KBL_like"/>
    <property type="match status" value="1"/>
</dbReference>
<dbReference type="PANTHER" id="PTHR13693:SF102">
    <property type="entry name" value="2-AMINO-3-KETOBUTYRATE COENZYME A LIGASE, MITOCHONDRIAL"/>
    <property type="match status" value="1"/>
</dbReference>
<dbReference type="InterPro" id="IPR050087">
    <property type="entry name" value="AON_synthase_class-II"/>
</dbReference>
<proteinExistence type="inferred from homology"/>
<comment type="pathway">
    <text evidence="4">Amino-acid degradation; L-threonine degradation via oxydo-reductase pathway; glycine from L-threonine: step 2/2.</text>
</comment>
<dbReference type="RefSeq" id="WP_344762694.1">
    <property type="nucleotide sequence ID" value="NZ_BAAAZE010000007.1"/>
</dbReference>
<comment type="function">
    <text evidence="4">Catalyzes the cleavage of 2-amino-3-ketobutyrate to glycine and acetyl-CoA.</text>
</comment>
<feature type="modified residue" description="N6-(pyridoxal phosphate)lysine" evidence="4">
    <location>
        <position position="246"/>
    </location>
</feature>
<comment type="subunit">
    <text evidence="4">Homodimer.</text>
</comment>
<dbReference type="InterPro" id="IPR004839">
    <property type="entry name" value="Aminotransferase_I/II_large"/>
</dbReference>
<feature type="binding site" evidence="4">
    <location>
        <position position="370"/>
    </location>
    <ligand>
        <name>substrate</name>
    </ligand>
</feature>
<keyword evidence="7" id="KW-1185">Reference proteome</keyword>
<comment type="caution">
    <text evidence="6">The sequence shown here is derived from an EMBL/GenBank/DDBJ whole genome shotgun (WGS) entry which is preliminary data.</text>
</comment>
<evidence type="ECO:0000256" key="1">
    <source>
        <dbReference type="ARBA" id="ARBA00008392"/>
    </source>
</evidence>
<evidence type="ECO:0000256" key="3">
    <source>
        <dbReference type="ARBA" id="ARBA00023315"/>
    </source>
</evidence>
<dbReference type="HAMAP" id="MF_00985">
    <property type="entry name" value="2am3keto_CoA_ligase"/>
    <property type="match status" value="1"/>
</dbReference>
<dbReference type="InterPro" id="IPR015422">
    <property type="entry name" value="PyrdxlP-dep_Trfase_small"/>
</dbReference>
<dbReference type="EC" id="2.3.1.29" evidence="4"/>
<evidence type="ECO:0000313" key="7">
    <source>
        <dbReference type="Proteomes" id="UP001501353"/>
    </source>
</evidence>
<dbReference type="SUPFAM" id="SSF53383">
    <property type="entry name" value="PLP-dependent transferases"/>
    <property type="match status" value="1"/>
</dbReference>
<dbReference type="Gene3D" id="3.90.1150.10">
    <property type="entry name" value="Aspartate Aminotransferase, domain 1"/>
    <property type="match status" value="1"/>
</dbReference>
<dbReference type="PANTHER" id="PTHR13693">
    <property type="entry name" value="CLASS II AMINOTRANSFERASE/8-AMINO-7-OXONONANOATE SYNTHASE"/>
    <property type="match status" value="1"/>
</dbReference>
<comment type="catalytic activity">
    <reaction evidence="4">
        <text>glycine + acetyl-CoA = (2S)-2-amino-3-oxobutanoate + CoA</text>
        <dbReference type="Rhea" id="RHEA:20736"/>
        <dbReference type="ChEBI" id="CHEBI:57287"/>
        <dbReference type="ChEBI" id="CHEBI:57288"/>
        <dbReference type="ChEBI" id="CHEBI:57305"/>
        <dbReference type="ChEBI" id="CHEBI:78948"/>
        <dbReference type="EC" id="2.3.1.29"/>
    </reaction>
</comment>
<dbReference type="NCBIfam" id="TIGR01822">
    <property type="entry name" value="2am3keto_CoA"/>
    <property type="match status" value="1"/>
</dbReference>